<sequence length="127" mass="15102">MIQLRHSSLPFRRRWRTPRVANYFVDHYEPVLRFVNFVVHSWCPSPGDRPRFLHMYIFDDDHELANRERFSRSTALSKTSKRPRNGITQPAQYVIRPSMKPASDGYVHVMAHKTQLTTCKYLLLLFP</sequence>
<name>A0AAD5BUD9_AMBAR</name>
<comment type="caution">
    <text evidence="1">The sequence shown here is derived from an EMBL/GenBank/DDBJ whole genome shotgun (WGS) entry which is preliminary data.</text>
</comment>
<organism evidence="1 2">
    <name type="scientific">Ambrosia artemisiifolia</name>
    <name type="common">Common ragweed</name>
    <dbReference type="NCBI Taxonomy" id="4212"/>
    <lineage>
        <taxon>Eukaryota</taxon>
        <taxon>Viridiplantae</taxon>
        <taxon>Streptophyta</taxon>
        <taxon>Embryophyta</taxon>
        <taxon>Tracheophyta</taxon>
        <taxon>Spermatophyta</taxon>
        <taxon>Magnoliopsida</taxon>
        <taxon>eudicotyledons</taxon>
        <taxon>Gunneridae</taxon>
        <taxon>Pentapetalae</taxon>
        <taxon>asterids</taxon>
        <taxon>campanulids</taxon>
        <taxon>Asterales</taxon>
        <taxon>Asteraceae</taxon>
        <taxon>Asteroideae</taxon>
        <taxon>Heliantheae alliance</taxon>
        <taxon>Heliantheae</taxon>
        <taxon>Ambrosia</taxon>
    </lineage>
</organism>
<evidence type="ECO:0000313" key="2">
    <source>
        <dbReference type="Proteomes" id="UP001206925"/>
    </source>
</evidence>
<reference evidence="1" key="1">
    <citation type="submission" date="2022-06" db="EMBL/GenBank/DDBJ databases">
        <title>Uncovering the hologenomic basis of an extraordinary plant invasion.</title>
        <authorList>
            <person name="Bieker V.C."/>
            <person name="Martin M.D."/>
            <person name="Gilbert T."/>
            <person name="Hodgins K."/>
            <person name="Battlay P."/>
            <person name="Petersen B."/>
            <person name="Wilson J."/>
        </authorList>
    </citation>
    <scope>NUCLEOTIDE SEQUENCE</scope>
    <source>
        <strain evidence="1">AA19_3_7</strain>
        <tissue evidence="1">Leaf</tissue>
    </source>
</reference>
<dbReference type="Proteomes" id="UP001206925">
    <property type="component" value="Unassembled WGS sequence"/>
</dbReference>
<accession>A0AAD5BUD9</accession>
<dbReference type="EMBL" id="JAMZMK010010949">
    <property type="protein sequence ID" value="KAI7729645.1"/>
    <property type="molecule type" value="Genomic_DNA"/>
</dbReference>
<keyword evidence="2" id="KW-1185">Reference proteome</keyword>
<dbReference type="AlphaFoldDB" id="A0AAD5BUD9"/>
<evidence type="ECO:0000313" key="1">
    <source>
        <dbReference type="EMBL" id="KAI7729645.1"/>
    </source>
</evidence>
<gene>
    <name evidence="1" type="ORF">M8C21_025208</name>
</gene>
<protein>
    <submittedName>
        <fullName evidence="1">Uncharacterized protein</fullName>
    </submittedName>
</protein>
<proteinExistence type="predicted"/>